<reference evidence="1 2" key="1">
    <citation type="submission" date="2016-04" db="EMBL/GenBank/DDBJ databases">
        <title>Complete Genome Sequence of Chryseobacterium sp. IHBB 10212.</title>
        <authorList>
            <person name="Pal M."/>
            <person name="Swarnkar M.K."/>
            <person name="Kaushal K."/>
            <person name="Chhibber S."/>
            <person name="Singh A.K."/>
            <person name="Gulati A."/>
        </authorList>
    </citation>
    <scope>NUCLEOTIDE SEQUENCE [LARGE SCALE GENOMIC DNA]</scope>
    <source>
        <strain evidence="1 2">IHBB 10212</strain>
    </source>
</reference>
<organism evidence="1 2">
    <name type="scientific">Chryseobacterium glaciei</name>
    <dbReference type="NCBI Taxonomy" id="1685010"/>
    <lineage>
        <taxon>Bacteria</taxon>
        <taxon>Pseudomonadati</taxon>
        <taxon>Bacteroidota</taxon>
        <taxon>Flavobacteriia</taxon>
        <taxon>Flavobacteriales</taxon>
        <taxon>Weeksellaceae</taxon>
        <taxon>Chryseobacterium group</taxon>
        <taxon>Chryseobacterium</taxon>
    </lineage>
</organism>
<protein>
    <submittedName>
        <fullName evidence="1">Uncharacterized protein</fullName>
    </submittedName>
</protein>
<name>A0A172XSQ8_9FLAO</name>
<keyword evidence="2" id="KW-1185">Reference proteome</keyword>
<dbReference type="STRING" id="1685010.A0O34_04915"/>
<dbReference type="KEGG" id="chh:A0O34_04915"/>
<dbReference type="AlphaFoldDB" id="A0A172XSQ8"/>
<gene>
    <name evidence="1" type="ORF">A0O34_04915</name>
</gene>
<sequence>MFSCKGQKENEQENISKISLKSSIQKEKTDKNSIINFLDKKYQKNGFSIPDDINGNLYPSYSYYDKSIGSFSVNYIGKNDITQYFWSVDNKKGFFSKYSSPEDGSIDSKNIEKLINEKDYYIFAVFLPSQYIKSDNQNEDFEIKDDAINSFYLYDNNKWIELGKIASNNIPKKDFQYYIKLIQEHYYKENKIPEKYQGNFSTSVDTEETMTGMASITYNFTIAENKILLEKDTYHETINCEGIYYSFEENGILNIYYAGEDMDCISITPKFSIKVEKGKYYIKGIGGEGTINSWIEMEPTKTK</sequence>
<dbReference type="EMBL" id="CP015199">
    <property type="protein sequence ID" value="ANF49910.1"/>
    <property type="molecule type" value="Genomic_DNA"/>
</dbReference>
<dbReference type="Proteomes" id="UP000077824">
    <property type="component" value="Chromosome"/>
</dbReference>
<accession>A0A172XSQ8</accession>
<evidence type="ECO:0000313" key="2">
    <source>
        <dbReference type="Proteomes" id="UP000077824"/>
    </source>
</evidence>
<proteinExistence type="predicted"/>
<evidence type="ECO:0000313" key="1">
    <source>
        <dbReference type="EMBL" id="ANF49910.1"/>
    </source>
</evidence>